<dbReference type="RefSeq" id="WP_392088352.1">
    <property type="nucleotide sequence ID" value="NZ_JBIBVA010000015.1"/>
</dbReference>
<keyword evidence="1" id="KW-0812">Transmembrane</keyword>
<evidence type="ECO:0000313" key="3">
    <source>
        <dbReference type="Proteomes" id="UP001604282"/>
    </source>
</evidence>
<organism evidence="2 3">
    <name type="scientific">Streptomyces omiyaensis</name>
    <dbReference type="NCBI Taxonomy" id="68247"/>
    <lineage>
        <taxon>Bacteria</taxon>
        <taxon>Bacillati</taxon>
        <taxon>Actinomycetota</taxon>
        <taxon>Actinomycetes</taxon>
        <taxon>Kitasatosporales</taxon>
        <taxon>Streptomycetaceae</taxon>
        <taxon>Streptomyces</taxon>
    </lineage>
</organism>
<feature type="transmembrane region" description="Helical" evidence="1">
    <location>
        <begin position="6"/>
        <end position="30"/>
    </location>
</feature>
<accession>A0ABW7C2E8</accession>
<reference evidence="2 3" key="1">
    <citation type="submission" date="2024-10" db="EMBL/GenBank/DDBJ databases">
        <title>The Natural Products Discovery Center: Release of the First 8490 Sequenced Strains for Exploring Actinobacteria Biosynthetic Diversity.</title>
        <authorList>
            <person name="Kalkreuter E."/>
            <person name="Kautsar S.A."/>
            <person name="Yang D."/>
            <person name="Bader C.D."/>
            <person name="Teijaro C.N."/>
            <person name="Fluegel L."/>
            <person name="Davis C.M."/>
            <person name="Simpson J.R."/>
            <person name="Lauterbach L."/>
            <person name="Steele A.D."/>
            <person name="Gui C."/>
            <person name="Meng S."/>
            <person name="Li G."/>
            <person name="Viehrig K."/>
            <person name="Ye F."/>
            <person name="Su P."/>
            <person name="Kiefer A.F."/>
            <person name="Nichols A."/>
            <person name="Cepeda A.J."/>
            <person name="Yan W."/>
            <person name="Fan B."/>
            <person name="Jiang Y."/>
            <person name="Adhikari A."/>
            <person name="Zheng C.-J."/>
            <person name="Schuster L."/>
            <person name="Cowan T.M."/>
            <person name="Smanski M.J."/>
            <person name="Chevrette M.G."/>
            <person name="De Carvalho L.P.S."/>
            <person name="Shen B."/>
        </authorList>
    </citation>
    <scope>NUCLEOTIDE SEQUENCE [LARGE SCALE GENOMIC DNA]</scope>
    <source>
        <strain evidence="2 3">NPDC048229</strain>
    </source>
</reference>
<evidence type="ECO:0000313" key="2">
    <source>
        <dbReference type="EMBL" id="MFG3193553.1"/>
    </source>
</evidence>
<evidence type="ECO:0000256" key="1">
    <source>
        <dbReference type="SAM" id="Phobius"/>
    </source>
</evidence>
<sequence length="275" mass="30580">MEEHAAFFGVVVPILAILGSFAGSWAAGWVQARGGRDQAAAAREVATATNEAQRVAALWNVRQVMTVDYIAYAREHVELSVRMYRENDEDGALKREADASRITLVQKKVGLELVATAPVVAAVKEVQEAVRGLAEHALTYGQEAYADKLLRTMGPRPAVLNARAALHELRECELDAARTEGARSEARVNALRKLTELESEISREQRFALIRYYMRADGVTLDQFKEARALFQSKMEELIEETRIMLRSEGDVASVVPPQRRWWRRNSAATPTGSA</sequence>
<dbReference type="EMBL" id="JBICZW010000031">
    <property type="protein sequence ID" value="MFG3193553.1"/>
    <property type="molecule type" value="Genomic_DNA"/>
</dbReference>
<evidence type="ECO:0008006" key="4">
    <source>
        <dbReference type="Google" id="ProtNLM"/>
    </source>
</evidence>
<gene>
    <name evidence="2" type="ORF">ACGFYS_32010</name>
</gene>
<name>A0ABW7C2E8_9ACTN</name>
<dbReference type="Proteomes" id="UP001604282">
    <property type="component" value="Unassembled WGS sequence"/>
</dbReference>
<protein>
    <recommendedName>
        <fullName evidence="4">Secreted protein</fullName>
    </recommendedName>
</protein>
<keyword evidence="1" id="KW-1133">Transmembrane helix</keyword>
<proteinExistence type="predicted"/>
<keyword evidence="1" id="KW-0472">Membrane</keyword>
<keyword evidence="3" id="KW-1185">Reference proteome</keyword>
<comment type="caution">
    <text evidence="2">The sequence shown here is derived from an EMBL/GenBank/DDBJ whole genome shotgun (WGS) entry which is preliminary data.</text>
</comment>